<feature type="transmembrane region" description="Helical" evidence="1">
    <location>
        <begin position="20"/>
        <end position="43"/>
    </location>
</feature>
<dbReference type="EMBL" id="JAXQNN010000005">
    <property type="protein sequence ID" value="MDZ5713207.1"/>
    <property type="molecule type" value="Genomic_DNA"/>
</dbReference>
<accession>A0ABU5KPX7</accession>
<evidence type="ECO:0000256" key="1">
    <source>
        <dbReference type="SAM" id="Phobius"/>
    </source>
</evidence>
<name>A0ABU5KPX7_9BACL</name>
<evidence type="ECO:0000313" key="2">
    <source>
        <dbReference type="EMBL" id="MDZ5713207.1"/>
    </source>
</evidence>
<keyword evidence="1" id="KW-1133">Transmembrane helix</keyword>
<comment type="caution">
    <text evidence="2">The sequence shown here is derived from an EMBL/GenBank/DDBJ whole genome shotgun (WGS) entry which is preliminary data.</text>
</comment>
<evidence type="ECO:0000313" key="3">
    <source>
        <dbReference type="Proteomes" id="UP001292084"/>
    </source>
</evidence>
<keyword evidence="1" id="KW-0812">Transmembrane</keyword>
<keyword evidence="3" id="KW-1185">Reference proteome</keyword>
<reference evidence="2 3" key="1">
    <citation type="submission" date="2023-12" db="EMBL/GenBank/DDBJ databases">
        <title>Jeotgalibacillus haloalkaliphilus sp. nov., a novel salt-tolerant bacteria, isolated from the estuary of the Fenhe River into the Yellow River.</title>
        <authorList>
            <person name="Li Y."/>
        </authorList>
    </citation>
    <scope>NUCLEOTIDE SEQUENCE [LARGE SCALE GENOMIC DNA]</scope>
    <source>
        <strain evidence="2 3">HH7-29</strain>
    </source>
</reference>
<gene>
    <name evidence="2" type="ORF">UFB30_13320</name>
</gene>
<proteinExistence type="predicted"/>
<sequence>MREKFHIIGGIELESAMDWVFQVLFGIGLLFIISFGIVIMLLLQKKNSNRRKDD</sequence>
<organism evidence="2 3">
    <name type="scientific">Jeotgalibacillus haloalkalitolerans</name>
    <dbReference type="NCBI Taxonomy" id="3104292"/>
    <lineage>
        <taxon>Bacteria</taxon>
        <taxon>Bacillati</taxon>
        <taxon>Bacillota</taxon>
        <taxon>Bacilli</taxon>
        <taxon>Bacillales</taxon>
        <taxon>Caryophanaceae</taxon>
        <taxon>Jeotgalibacillus</taxon>
    </lineage>
</organism>
<protein>
    <submittedName>
        <fullName evidence="2">Uncharacterized protein</fullName>
    </submittedName>
</protein>
<dbReference type="Proteomes" id="UP001292084">
    <property type="component" value="Unassembled WGS sequence"/>
</dbReference>
<keyword evidence="1" id="KW-0472">Membrane</keyword>